<keyword evidence="3" id="KW-1185">Reference proteome</keyword>
<gene>
    <name evidence="2" type="ORF">UAU_01006</name>
</gene>
<dbReference type="AlphaFoldDB" id="R2SU75"/>
<reference evidence="2 3" key="1">
    <citation type="submission" date="2013-02" db="EMBL/GenBank/DDBJ databases">
        <title>The Genome Sequence of Enterococcus pallens BAA-351.</title>
        <authorList>
            <consortium name="The Broad Institute Genome Sequencing Platform"/>
            <consortium name="The Broad Institute Genome Sequencing Center for Infectious Disease"/>
            <person name="Earl A.M."/>
            <person name="Gilmore M.S."/>
            <person name="Lebreton F."/>
            <person name="Walker B."/>
            <person name="Young S.K."/>
            <person name="Zeng Q."/>
            <person name="Gargeya S."/>
            <person name="Fitzgerald M."/>
            <person name="Haas B."/>
            <person name="Abouelleil A."/>
            <person name="Alvarado L."/>
            <person name="Arachchi H.M."/>
            <person name="Berlin A.M."/>
            <person name="Chapman S.B."/>
            <person name="Dewar J."/>
            <person name="Goldberg J."/>
            <person name="Griggs A."/>
            <person name="Gujja S."/>
            <person name="Hansen M."/>
            <person name="Howarth C."/>
            <person name="Imamovic A."/>
            <person name="Larimer J."/>
            <person name="McCowan C."/>
            <person name="Murphy C."/>
            <person name="Neiman D."/>
            <person name="Pearson M."/>
            <person name="Priest M."/>
            <person name="Roberts A."/>
            <person name="Saif S."/>
            <person name="Shea T."/>
            <person name="Sisk P."/>
            <person name="Sykes S."/>
            <person name="Wortman J."/>
            <person name="Nusbaum C."/>
            <person name="Birren B."/>
        </authorList>
    </citation>
    <scope>NUCLEOTIDE SEQUENCE [LARGE SCALE GENOMIC DNA]</scope>
    <source>
        <strain evidence="2 3">ATCC BAA-351</strain>
    </source>
</reference>
<dbReference type="PATRIC" id="fig|1158607.3.peg.1013"/>
<comment type="caution">
    <text evidence="2">The sequence shown here is derived from an EMBL/GenBank/DDBJ whole genome shotgun (WGS) entry which is preliminary data.</text>
</comment>
<dbReference type="HOGENOM" id="CLU_147183_0_0_9"/>
<dbReference type="RefSeq" id="WP_010756061.1">
    <property type="nucleotide sequence ID" value="NZ_ASWD01000007.1"/>
</dbReference>
<evidence type="ECO:0000313" key="3">
    <source>
        <dbReference type="Proteomes" id="UP000013782"/>
    </source>
</evidence>
<dbReference type="OrthoDB" id="1956472at2"/>
<protein>
    <recommendedName>
        <fullName evidence="4">Replication terminator protein</fullName>
    </recommendedName>
</protein>
<dbReference type="EMBL" id="AJAQ01000008">
    <property type="protein sequence ID" value="EOH96356.1"/>
    <property type="molecule type" value="Genomic_DNA"/>
</dbReference>
<evidence type="ECO:0000256" key="1">
    <source>
        <dbReference type="SAM" id="MobiDB-lite"/>
    </source>
</evidence>
<dbReference type="STRING" id="160454.RV10_GL004080"/>
<evidence type="ECO:0000313" key="2">
    <source>
        <dbReference type="EMBL" id="EOH96356.1"/>
    </source>
</evidence>
<organism evidence="2 3">
    <name type="scientific">Enterococcus pallens ATCC BAA-351</name>
    <dbReference type="NCBI Taxonomy" id="1158607"/>
    <lineage>
        <taxon>Bacteria</taxon>
        <taxon>Bacillati</taxon>
        <taxon>Bacillota</taxon>
        <taxon>Bacilli</taxon>
        <taxon>Lactobacillales</taxon>
        <taxon>Enterococcaceae</taxon>
        <taxon>Enterococcus</taxon>
    </lineage>
</organism>
<evidence type="ECO:0008006" key="4">
    <source>
        <dbReference type="Google" id="ProtNLM"/>
    </source>
</evidence>
<feature type="region of interest" description="Disordered" evidence="1">
    <location>
        <begin position="107"/>
        <end position="140"/>
    </location>
</feature>
<proteinExistence type="predicted"/>
<dbReference type="Proteomes" id="UP000013782">
    <property type="component" value="Unassembled WGS sequence"/>
</dbReference>
<name>R2SU75_9ENTE</name>
<feature type="compositionally biased region" description="Basic and acidic residues" evidence="1">
    <location>
        <begin position="122"/>
        <end position="140"/>
    </location>
</feature>
<sequence length="140" mass="15908">MENIDLNLSTLNGGALQEKFEYEMKNVMENILDKNTDPTKKRSVTLKIDMIPDKERELMVLSCSSQSKIVPREETTTKVLFGRNDHTGYLEAAELKSGAKGQMFIDPDDMTIKTDTGQSVEELEKSDKTEIVDFKQRKSN</sequence>
<accession>R2SU75</accession>
<dbReference type="eggNOG" id="ENOG50331KR">
    <property type="taxonomic scope" value="Bacteria"/>
</dbReference>